<reference evidence="1 2" key="1">
    <citation type="submission" date="2020-02" db="EMBL/GenBank/DDBJ databases">
        <title>complete genome sequence of Rhodobacteraceae bacterium.</title>
        <authorList>
            <person name="Park J."/>
            <person name="Kim Y.-S."/>
            <person name="Kim K.-H."/>
        </authorList>
    </citation>
    <scope>NUCLEOTIDE SEQUENCE [LARGE SCALE GENOMIC DNA]</scope>
    <source>
        <strain evidence="1 2">RR4-56</strain>
    </source>
</reference>
<protein>
    <submittedName>
        <fullName evidence="1">Uncharacterized protein</fullName>
    </submittedName>
</protein>
<dbReference type="KEGG" id="hdh:G5B40_03455"/>
<dbReference type="EMBL" id="CP049056">
    <property type="protein sequence ID" value="QIE54575.1"/>
    <property type="molecule type" value="Genomic_DNA"/>
</dbReference>
<dbReference type="Pfam" id="PF20083">
    <property type="entry name" value="DUF6477"/>
    <property type="match status" value="1"/>
</dbReference>
<dbReference type="Proteomes" id="UP000503336">
    <property type="component" value="Chromosome"/>
</dbReference>
<accession>A0A7L5BT00</accession>
<evidence type="ECO:0000313" key="2">
    <source>
        <dbReference type="Proteomes" id="UP000503336"/>
    </source>
</evidence>
<organism evidence="1 2">
    <name type="scientific">Pikeienuella piscinae</name>
    <dbReference type="NCBI Taxonomy" id="2748098"/>
    <lineage>
        <taxon>Bacteria</taxon>
        <taxon>Pseudomonadati</taxon>
        <taxon>Pseudomonadota</taxon>
        <taxon>Alphaproteobacteria</taxon>
        <taxon>Rhodobacterales</taxon>
        <taxon>Paracoccaceae</taxon>
        <taxon>Pikeienuella</taxon>
    </lineage>
</organism>
<evidence type="ECO:0000313" key="1">
    <source>
        <dbReference type="EMBL" id="QIE54575.1"/>
    </source>
</evidence>
<dbReference type="RefSeq" id="WP_165095032.1">
    <property type="nucleotide sequence ID" value="NZ_CP049056.1"/>
</dbReference>
<dbReference type="InterPro" id="IPR045516">
    <property type="entry name" value="DUF6477"/>
</dbReference>
<gene>
    <name evidence="1" type="ORF">G5B40_03455</name>
</gene>
<sequence length="84" mass="9061">MTTTIRRPKLLSRAARAGAAIYRRERDLTRLLPKLFGQRAVLPAIIAAEAACESERRTGVATYSVARHVSLLAALVAESRAAGT</sequence>
<proteinExistence type="predicted"/>
<dbReference type="AlphaFoldDB" id="A0A7L5BT00"/>
<name>A0A7L5BT00_9RHOB</name>
<keyword evidence="2" id="KW-1185">Reference proteome</keyword>